<reference evidence="1 2" key="1">
    <citation type="submission" date="2013-09" db="EMBL/GenBank/DDBJ databases">
        <title>Biodegradation of hydrocarbons in the deep terrestrial subsurface : characterization of a microbial consortium composed of two Desulfotomaculum species originating from a deep geological formation.</title>
        <authorList>
            <person name="Aullo T."/>
            <person name="Berlendis S."/>
            <person name="Lascourreges J.-F."/>
            <person name="Dessort D."/>
            <person name="Saint-Laurent S."/>
            <person name="Schraauwers B."/>
            <person name="Mas J."/>
            <person name="Magot M."/>
            <person name="Ranchou-Peyruse A."/>
        </authorList>
    </citation>
    <scope>NUCLEOTIDE SEQUENCE [LARGE SCALE GENOMIC DNA]</scope>
    <source>
        <strain evidence="1 2">Bs107</strain>
    </source>
</reference>
<dbReference type="Proteomes" id="UP000222564">
    <property type="component" value="Unassembled WGS sequence"/>
</dbReference>
<name>A0A2C6LLX4_9FIRM</name>
<proteinExistence type="predicted"/>
<comment type="caution">
    <text evidence="1">The sequence shown here is derived from an EMBL/GenBank/DDBJ whole genome shotgun (WGS) entry which is preliminary data.</text>
</comment>
<keyword evidence="2" id="KW-1185">Reference proteome</keyword>
<protein>
    <submittedName>
        <fullName evidence="1">Uncharacterized protein</fullName>
    </submittedName>
</protein>
<accession>A0A2C6LLX4</accession>
<evidence type="ECO:0000313" key="2">
    <source>
        <dbReference type="Proteomes" id="UP000222564"/>
    </source>
</evidence>
<evidence type="ECO:0000313" key="1">
    <source>
        <dbReference type="EMBL" id="PHJ39590.1"/>
    </source>
</evidence>
<dbReference type="AlphaFoldDB" id="A0A2C6LLX4"/>
<dbReference type="RefSeq" id="WP_238472776.1">
    <property type="nucleotide sequence ID" value="NZ_AWQQ01000017.1"/>
</dbReference>
<dbReference type="EMBL" id="AWQQ01000017">
    <property type="protein sequence ID" value="PHJ39590.1"/>
    <property type="molecule type" value="Genomic_DNA"/>
</dbReference>
<sequence length="85" mass="9901">MLLTERYKDKIDGVLACYDRIVIHGNIPVLCFDGGMTSYLYQINIKIFDYPDWANALHEELREHAERIAKENGLRKMPALLLLLH</sequence>
<organism evidence="1 2">
    <name type="scientific">Desulforamulus profundi</name>
    <dbReference type="NCBI Taxonomy" id="1383067"/>
    <lineage>
        <taxon>Bacteria</taxon>
        <taxon>Bacillati</taxon>
        <taxon>Bacillota</taxon>
        <taxon>Clostridia</taxon>
        <taxon>Eubacteriales</taxon>
        <taxon>Peptococcaceae</taxon>
        <taxon>Desulforamulus</taxon>
    </lineage>
</organism>
<gene>
    <name evidence="1" type="ORF">P378_02590</name>
</gene>